<comment type="similarity">
    <text evidence="2 3">Belongs to the LOG family.</text>
</comment>
<evidence type="ECO:0000313" key="5">
    <source>
        <dbReference type="Proteomes" id="UP001165678"/>
    </source>
</evidence>
<dbReference type="GO" id="GO:0009691">
    <property type="term" value="P:cytokinin biosynthetic process"/>
    <property type="evidence" value="ECO:0007669"/>
    <property type="project" value="UniProtKB-UniRule"/>
</dbReference>
<proteinExistence type="inferred from homology"/>
<keyword evidence="5" id="KW-1185">Reference proteome</keyword>
<dbReference type="PANTHER" id="PTHR31223:SF70">
    <property type="entry name" value="LOG FAMILY PROTEIN YJL055W"/>
    <property type="match status" value="1"/>
</dbReference>
<protein>
    <recommendedName>
        <fullName evidence="3">Cytokinin riboside 5'-monophosphate phosphoribohydrolase</fullName>
        <ecNumber evidence="3">3.2.2.n1</ecNumber>
    </recommendedName>
</protein>
<keyword evidence="3" id="KW-0203">Cytokinin biosynthesis</keyword>
<evidence type="ECO:0000313" key="4">
    <source>
        <dbReference type="EMBL" id="MCX2525074.1"/>
    </source>
</evidence>
<dbReference type="EC" id="3.2.2.n1" evidence="3"/>
<sequence>MISICVYLGSRDGQDARWAALAERTGRLIAEQGCRLVYGGGRAGLMGRCADAALEAGGEVIGVIPEHLVSREVAHTGLTRLDRVANMHERKARMADLADGFMTLPGGIGTLEELFETWTWRYLQLHGKPLGLVNDNDFFTPLLDFINNATQAGFLDPTTNRMLLAEPTPEALLDKLLTAHHHH</sequence>
<dbReference type="InterPro" id="IPR031100">
    <property type="entry name" value="LOG_fam"/>
</dbReference>
<dbReference type="RefSeq" id="WP_265896656.1">
    <property type="nucleotide sequence ID" value="NZ_JAPIVE010000003.1"/>
</dbReference>
<evidence type="ECO:0000256" key="3">
    <source>
        <dbReference type="RuleBase" id="RU363015"/>
    </source>
</evidence>
<dbReference type="Proteomes" id="UP001165678">
    <property type="component" value="Unassembled WGS sequence"/>
</dbReference>
<dbReference type="InterPro" id="IPR005269">
    <property type="entry name" value="LOG"/>
</dbReference>
<dbReference type="NCBIfam" id="TIGR00730">
    <property type="entry name" value="Rossman fold protein, TIGR00730 family"/>
    <property type="match status" value="1"/>
</dbReference>
<organism evidence="4 5">
    <name type="scientific">Larsenimonas rhizosphaerae</name>
    <dbReference type="NCBI Taxonomy" id="2944682"/>
    <lineage>
        <taxon>Bacteria</taxon>
        <taxon>Pseudomonadati</taxon>
        <taxon>Pseudomonadota</taxon>
        <taxon>Gammaproteobacteria</taxon>
        <taxon>Oceanospirillales</taxon>
        <taxon>Halomonadaceae</taxon>
        <taxon>Larsenimonas</taxon>
    </lineage>
</organism>
<comment type="caution">
    <text evidence="4">The sequence shown here is derived from an EMBL/GenBank/DDBJ whole genome shotgun (WGS) entry which is preliminary data.</text>
</comment>
<evidence type="ECO:0000256" key="1">
    <source>
        <dbReference type="ARBA" id="ARBA00000274"/>
    </source>
</evidence>
<accession>A0AA41ZIY4</accession>
<dbReference type="SUPFAM" id="SSF102405">
    <property type="entry name" value="MCP/YpsA-like"/>
    <property type="match status" value="1"/>
</dbReference>
<dbReference type="GO" id="GO:0008714">
    <property type="term" value="F:AMP nucleosidase activity"/>
    <property type="evidence" value="ECO:0007669"/>
    <property type="project" value="UniProtKB-EC"/>
</dbReference>
<comment type="catalytic activity">
    <reaction evidence="1">
        <text>AMP + H2O = D-ribose 5-phosphate + adenine</text>
        <dbReference type="Rhea" id="RHEA:20129"/>
        <dbReference type="ChEBI" id="CHEBI:15377"/>
        <dbReference type="ChEBI" id="CHEBI:16708"/>
        <dbReference type="ChEBI" id="CHEBI:78346"/>
        <dbReference type="ChEBI" id="CHEBI:456215"/>
        <dbReference type="EC" id="3.2.2.4"/>
    </reaction>
</comment>
<keyword evidence="3" id="KW-0378">Hydrolase</keyword>
<dbReference type="Gene3D" id="3.40.50.450">
    <property type="match status" value="1"/>
</dbReference>
<dbReference type="Pfam" id="PF03641">
    <property type="entry name" value="Lysine_decarbox"/>
    <property type="match status" value="1"/>
</dbReference>
<dbReference type="PANTHER" id="PTHR31223">
    <property type="entry name" value="LOG FAMILY PROTEIN YJL055W"/>
    <property type="match status" value="1"/>
</dbReference>
<name>A0AA41ZIY4_9GAMM</name>
<dbReference type="EMBL" id="JAPIVE010000003">
    <property type="protein sequence ID" value="MCX2525074.1"/>
    <property type="molecule type" value="Genomic_DNA"/>
</dbReference>
<gene>
    <name evidence="4" type="ORF">OQ287_12550</name>
</gene>
<reference evidence="4" key="1">
    <citation type="submission" date="2022-11" db="EMBL/GenBank/DDBJ databases">
        <title>Larsenimonas rhizosphaerae sp. nov., isolated from a tidal mudflat.</title>
        <authorList>
            <person name="Lee S.D."/>
            <person name="Kim I.S."/>
        </authorList>
    </citation>
    <scope>NUCLEOTIDE SEQUENCE</scope>
    <source>
        <strain evidence="4">GH2-1</strain>
    </source>
</reference>
<dbReference type="AlphaFoldDB" id="A0AA41ZIY4"/>
<evidence type="ECO:0000256" key="2">
    <source>
        <dbReference type="ARBA" id="ARBA00006763"/>
    </source>
</evidence>
<dbReference type="GO" id="GO:0005829">
    <property type="term" value="C:cytosol"/>
    <property type="evidence" value="ECO:0007669"/>
    <property type="project" value="TreeGrafter"/>
</dbReference>